<gene>
    <name evidence="2" type="ORF">DGI_2015</name>
</gene>
<keyword evidence="3" id="KW-1185">Reference proteome</keyword>
<keyword evidence="1" id="KW-0472">Membrane</keyword>
<evidence type="ECO:0000313" key="2">
    <source>
        <dbReference type="EMBL" id="AGW13788.1"/>
    </source>
</evidence>
<sequence length="250" mass="28788">MIASIALLIMSFVSIFFSRAISVHIFIFFLSATYILHCIFSVIKIKKGSEKKFDYIYYYTGALGLLLISGYEIDLNDYVRATKEWYKKPFAVSAIETQYRWIFSVERVLHNKITQHCKEQYNERSCRQVLNKANETSQHIDVAFDPSLKMASMFEKIHNDDYLQELINSNGTGLSDFYKDYSAIQTGVTVFSFVDLLLSLDFIKSFLEFVRSGLIIIIGKLIISIALAFKITTLSIELNSWYSKGDITNE</sequence>
<protein>
    <submittedName>
        <fullName evidence="2">Uncharacterized protein</fullName>
    </submittedName>
</protein>
<reference evidence="2 3" key="1">
    <citation type="journal article" date="2013" name="J. Bacteriol.">
        <title>Roles of HynAB and Ech, the only two hydrogenases found in the model sulfate reducer Desulfovibrio gigas.</title>
        <authorList>
            <person name="Morais-Silva F.O."/>
            <person name="Santos C.I."/>
            <person name="Rodrigues R."/>
            <person name="Pereira I.A."/>
            <person name="Rodrigues-Pousada C."/>
        </authorList>
    </citation>
    <scope>NUCLEOTIDE SEQUENCE [LARGE SCALE GENOMIC DNA]</scope>
    <source>
        <strain evidence="3">ATCC 19364 / DSM 1382 / NCIMB 9332 / VKM B-1759</strain>
    </source>
</reference>
<feature type="transmembrane region" description="Helical" evidence="1">
    <location>
        <begin position="55"/>
        <end position="73"/>
    </location>
</feature>
<dbReference type="EMBL" id="CP006585">
    <property type="protein sequence ID" value="AGW13788.1"/>
    <property type="molecule type" value="Genomic_DNA"/>
</dbReference>
<evidence type="ECO:0000313" key="3">
    <source>
        <dbReference type="Proteomes" id="UP000016587"/>
    </source>
</evidence>
<feature type="transmembrane region" description="Helical" evidence="1">
    <location>
        <begin position="20"/>
        <end position="43"/>
    </location>
</feature>
<accession>T2GBV3</accession>
<dbReference type="AlphaFoldDB" id="T2GBV3"/>
<feature type="transmembrane region" description="Helical" evidence="1">
    <location>
        <begin position="183"/>
        <end position="203"/>
    </location>
</feature>
<organism evidence="2 3">
    <name type="scientific">Megalodesulfovibrio gigas (strain ATCC 19364 / DSM 1382 / NCIMB 9332 / VKM B-1759)</name>
    <name type="common">Desulfovibrio gigas</name>
    <dbReference type="NCBI Taxonomy" id="1121448"/>
    <lineage>
        <taxon>Bacteria</taxon>
        <taxon>Pseudomonadati</taxon>
        <taxon>Thermodesulfobacteriota</taxon>
        <taxon>Desulfovibrionia</taxon>
        <taxon>Desulfovibrionales</taxon>
        <taxon>Desulfovibrionaceae</taxon>
        <taxon>Megalodesulfovibrio</taxon>
    </lineage>
</organism>
<feature type="transmembrane region" description="Helical" evidence="1">
    <location>
        <begin position="215"/>
        <end position="236"/>
    </location>
</feature>
<dbReference type="HOGENOM" id="CLU_1110028_0_0_7"/>
<name>T2GBV3_MEGG1</name>
<evidence type="ECO:0000256" key="1">
    <source>
        <dbReference type="SAM" id="Phobius"/>
    </source>
</evidence>
<keyword evidence="1" id="KW-1133">Transmembrane helix</keyword>
<keyword evidence="1" id="KW-0812">Transmembrane</keyword>
<reference evidence="3" key="2">
    <citation type="submission" date="2013-07" db="EMBL/GenBank/DDBJ databases">
        <authorList>
            <person name="Morais-Silva F.O."/>
            <person name="Rezende A.M."/>
            <person name="Pimentel C."/>
            <person name="Resende D.M."/>
            <person name="Santos C.I."/>
            <person name="Clemente C."/>
            <person name="de Oliveira L.M."/>
            <person name="da Silva S.M."/>
            <person name="Costa D.A."/>
            <person name="Varela-Raposo A."/>
            <person name="Horacio E.C.A."/>
            <person name="Matos M."/>
            <person name="Flores O."/>
            <person name="Ruiz J.C."/>
            <person name="Rodrigues-Pousada C."/>
        </authorList>
    </citation>
    <scope>NUCLEOTIDE SEQUENCE [LARGE SCALE GENOMIC DNA]</scope>
    <source>
        <strain evidence="3">ATCC 19364 / DSM 1382 / NCIMB 9332 / VKM B-1759</strain>
    </source>
</reference>
<dbReference type="STRING" id="1121448.DGI_2015"/>
<proteinExistence type="predicted"/>
<dbReference type="PATRIC" id="fig|1121448.10.peg.1972"/>
<dbReference type="KEGG" id="dgg:DGI_2015"/>
<dbReference type="Proteomes" id="UP000016587">
    <property type="component" value="Chromosome"/>
</dbReference>